<reference evidence="2 3" key="1">
    <citation type="submission" date="2017-12" db="EMBL/GenBank/DDBJ databases">
        <title>High-resolution comparative analysis of great ape genomes.</title>
        <authorList>
            <person name="Pollen A."/>
            <person name="Hastie A."/>
            <person name="Hormozdiari F."/>
            <person name="Dougherty M."/>
            <person name="Liu R."/>
            <person name="Chaisson M."/>
            <person name="Hoppe E."/>
            <person name="Hill C."/>
            <person name="Pang A."/>
            <person name="Hillier L."/>
            <person name="Baker C."/>
            <person name="Armstrong J."/>
            <person name="Shendure J."/>
            <person name="Paten B."/>
            <person name="Wilson R."/>
            <person name="Chao H."/>
            <person name="Schneider V."/>
            <person name="Ventura M."/>
            <person name="Kronenberg Z."/>
            <person name="Murali S."/>
            <person name="Gordon D."/>
            <person name="Cantsilieris S."/>
            <person name="Munson K."/>
            <person name="Nelson B."/>
            <person name="Raja A."/>
            <person name="Underwood J."/>
            <person name="Diekhans M."/>
            <person name="Fiddes I."/>
            <person name="Haussler D."/>
            <person name="Eichler E."/>
        </authorList>
    </citation>
    <scope>NUCLEOTIDE SEQUENCE [LARGE SCALE GENOMIC DNA]</scope>
    <source>
        <strain evidence="2">Yerkes chimp pedigree #C0471</strain>
    </source>
</reference>
<name>A0A2J8JD01_PANTR</name>
<evidence type="ECO:0000256" key="1">
    <source>
        <dbReference type="SAM" id="Phobius"/>
    </source>
</evidence>
<evidence type="ECO:0000313" key="3">
    <source>
        <dbReference type="Proteomes" id="UP000236370"/>
    </source>
</evidence>
<keyword evidence="1" id="KW-0812">Transmembrane</keyword>
<feature type="transmembrane region" description="Helical" evidence="1">
    <location>
        <begin position="14"/>
        <end position="43"/>
    </location>
</feature>
<dbReference type="EMBL" id="NBAG03000476">
    <property type="protein sequence ID" value="PNI20657.1"/>
    <property type="molecule type" value="Genomic_DNA"/>
</dbReference>
<evidence type="ECO:0000313" key="2">
    <source>
        <dbReference type="EMBL" id="PNI20657.1"/>
    </source>
</evidence>
<sequence length="68" mass="7525">RGTARGFQPPEGGFGWVVVFAATWCNGSIFGIHNSVGILYSMLLEEEKEKNRQVEFQAGFGIRMMLAS</sequence>
<proteinExistence type="predicted"/>
<dbReference type="AlphaFoldDB" id="A0A2J8JD01"/>
<accession>A0A2J8JD01</accession>
<keyword evidence="1" id="KW-0472">Membrane</keyword>
<gene>
    <name evidence="2" type="ORF">CK820_G0048560</name>
</gene>
<feature type="non-terminal residue" evidence="2">
    <location>
        <position position="1"/>
    </location>
</feature>
<protein>
    <submittedName>
        <fullName evidence="2">SLC16A2 isoform 2</fullName>
    </submittedName>
</protein>
<comment type="caution">
    <text evidence="2">The sequence shown here is derived from an EMBL/GenBank/DDBJ whole genome shotgun (WGS) entry which is preliminary data.</text>
</comment>
<dbReference type="Proteomes" id="UP000236370">
    <property type="component" value="Unassembled WGS sequence"/>
</dbReference>
<keyword evidence="1" id="KW-1133">Transmembrane helix</keyword>
<organism evidence="2 3">
    <name type="scientific">Pan troglodytes</name>
    <name type="common">Chimpanzee</name>
    <dbReference type="NCBI Taxonomy" id="9598"/>
    <lineage>
        <taxon>Eukaryota</taxon>
        <taxon>Metazoa</taxon>
        <taxon>Chordata</taxon>
        <taxon>Craniata</taxon>
        <taxon>Vertebrata</taxon>
        <taxon>Euteleostomi</taxon>
        <taxon>Mammalia</taxon>
        <taxon>Eutheria</taxon>
        <taxon>Euarchontoglires</taxon>
        <taxon>Primates</taxon>
        <taxon>Haplorrhini</taxon>
        <taxon>Catarrhini</taxon>
        <taxon>Hominidae</taxon>
        <taxon>Pan</taxon>
    </lineage>
</organism>